<dbReference type="STRING" id="1810919.A0A3D8RFD5"/>
<dbReference type="GeneID" id="38118123"/>
<organism evidence="13 14">
    <name type="scientific">Aspergillus mulundensis</name>
    <dbReference type="NCBI Taxonomy" id="1810919"/>
    <lineage>
        <taxon>Eukaryota</taxon>
        <taxon>Fungi</taxon>
        <taxon>Dikarya</taxon>
        <taxon>Ascomycota</taxon>
        <taxon>Pezizomycotina</taxon>
        <taxon>Eurotiomycetes</taxon>
        <taxon>Eurotiomycetidae</taxon>
        <taxon>Eurotiales</taxon>
        <taxon>Aspergillaceae</taxon>
        <taxon>Aspergillus</taxon>
        <taxon>Aspergillus subgen. Nidulantes</taxon>
    </lineage>
</organism>
<dbReference type="GO" id="GO:0000981">
    <property type="term" value="F:DNA-binding transcription factor activity, RNA polymerase II-specific"/>
    <property type="evidence" value="ECO:0007669"/>
    <property type="project" value="InterPro"/>
</dbReference>
<dbReference type="InterPro" id="IPR007219">
    <property type="entry name" value="XnlR_reg_dom"/>
</dbReference>
<evidence type="ECO:0000256" key="6">
    <source>
        <dbReference type="ARBA" id="ARBA00023015"/>
    </source>
</evidence>
<accession>A0A3D8RFD5</accession>
<evidence type="ECO:0000256" key="5">
    <source>
        <dbReference type="ARBA" id="ARBA00022833"/>
    </source>
</evidence>
<keyword evidence="5" id="KW-0862">Zinc</keyword>
<dbReference type="PROSITE" id="PS00463">
    <property type="entry name" value="ZN2_CY6_FUNGAL_1"/>
    <property type="match status" value="1"/>
</dbReference>
<dbReference type="PROSITE" id="PS00028">
    <property type="entry name" value="ZINC_FINGER_C2H2_1"/>
    <property type="match status" value="2"/>
</dbReference>
<evidence type="ECO:0000256" key="9">
    <source>
        <dbReference type="ARBA" id="ARBA00023242"/>
    </source>
</evidence>
<evidence type="ECO:0000256" key="2">
    <source>
        <dbReference type="ARBA" id="ARBA00022723"/>
    </source>
</evidence>
<evidence type="ECO:0000256" key="8">
    <source>
        <dbReference type="ARBA" id="ARBA00023163"/>
    </source>
</evidence>
<dbReference type="SMART" id="SM00355">
    <property type="entry name" value="ZnF_C2H2"/>
    <property type="match status" value="2"/>
</dbReference>
<dbReference type="GO" id="GO:0006351">
    <property type="term" value="P:DNA-templated transcription"/>
    <property type="evidence" value="ECO:0007669"/>
    <property type="project" value="InterPro"/>
</dbReference>
<name>A0A3D8RFD5_9EURO</name>
<evidence type="ECO:0000259" key="12">
    <source>
        <dbReference type="PROSITE" id="PS50157"/>
    </source>
</evidence>
<dbReference type="GO" id="GO:0000978">
    <property type="term" value="F:RNA polymerase II cis-regulatory region sequence-specific DNA binding"/>
    <property type="evidence" value="ECO:0007669"/>
    <property type="project" value="InterPro"/>
</dbReference>
<dbReference type="AlphaFoldDB" id="A0A3D8RFD5"/>
<dbReference type="InterPro" id="IPR001138">
    <property type="entry name" value="Zn2Cys6_DnaBD"/>
</dbReference>
<comment type="caution">
    <text evidence="13">The sequence shown here is derived from an EMBL/GenBank/DDBJ whole genome shotgun (WGS) entry which is preliminary data.</text>
</comment>
<dbReference type="Gene3D" id="3.30.160.60">
    <property type="entry name" value="Classic Zinc Finger"/>
    <property type="match status" value="2"/>
</dbReference>
<dbReference type="SUPFAM" id="SSF57667">
    <property type="entry name" value="beta-beta-alpha zinc fingers"/>
    <property type="match status" value="1"/>
</dbReference>
<dbReference type="GO" id="GO:0008270">
    <property type="term" value="F:zinc ion binding"/>
    <property type="evidence" value="ECO:0007669"/>
    <property type="project" value="UniProtKB-KW"/>
</dbReference>
<sequence length="450" mass="51681">MLKASNRFECHYPGCNSSYQRKEHLRRHEAQHDGRLASTCPFCSRTFARRDTLRRHVRRDHADSQSQLESARALQACEACRGAKVRCRGGHPCTRCQLRGSQCVFDHPDHVLEHEPDADADIDTDAEVDAETSEVQNDEPQGPQAKAVWEARQLEDDSHNFDHAPVTSDSTEQNKFQRWVHLYFTRFHRHWPILHRGTFDIAHEPPLLVQAVMMIGLWVSGTPKAKEAAIELHSKLGESIWEHRSTWARTCALQDQPGQEEREQENDNPTSQWPIATYQGILIYLIFSLLSPGTNNPSFELSLTFHIRPRDRDILSVLISACLENNIFYYPRMLERYWGVENITCIWVGVEEIKRLGLALYRVSCLCSTVSNGILPQHLEDGDHVRLLHLSDLRFPPPDSGYLWEAASNEELSRLLRVRNLNLETRPASELGRTVDGRDERNWISAVTGR</sequence>
<evidence type="ECO:0000313" key="13">
    <source>
        <dbReference type="EMBL" id="RDW72581.1"/>
    </source>
</evidence>
<evidence type="ECO:0000313" key="14">
    <source>
        <dbReference type="Proteomes" id="UP000256690"/>
    </source>
</evidence>
<dbReference type="OrthoDB" id="10261408at2759"/>
<dbReference type="SUPFAM" id="SSF57701">
    <property type="entry name" value="Zn2/Cys6 DNA-binding domain"/>
    <property type="match status" value="1"/>
</dbReference>
<dbReference type="PANTHER" id="PTHR40626:SF36">
    <property type="entry name" value="TRANSCRIPTION FACTOR WITH C2H2 AND ZN(2)-CYS(6) DNA BINDING DOMAIN (EUROFUNG)"/>
    <property type="match status" value="1"/>
</dbReference>
<dbReference type="InterPro" id="IPR013087">
    <property type="entry name" value="Znf_C2H2_type"/>
</dbReference>
<dbReference type="Pfam" id="PF04082">
    <property type="entry name" value="Fungal_trans"/>
    <property type="match status" value="1"/>
</dbReference>
<keyword evidence="7" id="KW-0238">DNA-binding</keyword>
<evidence type="ECO:0000259" key="11">
    <source>
        <dbReference type="PROSITE" id="PS50048"/>
    </source>
</evidence>
<protein>
    <submittedName>
        <fullName evidence="13">Uncharacterized protein</fullName>
    </submittedName>
</protein>
<dbReference type="InterPro" id="IPR036864">
    <property type="entry name" value="Zn2-C6_fun-type_DNA-bd_sf"/>
</dbReference>
<feature type="domain" description="C2H2-type" evidence="12">
    <location>
        <begin position="38"/>
        <end position="66"/>
    </location>
</feature>
<dbReference type="PROSITE" id="PS50157">
    <property type="entry name" value="ZINC_FINGER_C2H2_2"/>
    <property type="match status" value="2"/>
</dbReference>
<dbReference type="Gene3D" id="4.10.240.10">
    <property type="entry name" value="Zn(2)-C6 fungal-type DNA-binding domain"/>
    <property type="match status" value="1"/>
</dbReference>
<dbReference type="CDD" id="cd00067">
    <property type="entry name" value="GAL4"/>
    <property type="match status" value="1"/>
</dbReference>
<keyword evidence="9" id="KW-0539">Nucleus</keyword>
<feature type="domain" description="C2H2-type" evidence="12">
    <location>
        <begin position="8"/>
        <end position="37"/>
    </location>
</feature>
<keyword evidence="8" id="KW-0804">Transcription</keyword>
<gene>
    <name evidence="13" type="ORF">DSM5745_07753</name>
</gene>
<keyword evidence="6" id="KW-0805">Transcription regulation</keyword>
<dbReference type="InterPro" id="IPR036236">
    <property type="entry name" value="Znf_C2H2_sf"/>
</dbReference>
<evidence type="ECO:0000256" key="1">
    <source>
        <dbReference type="ARBA" id="ARBA00004123"/>
    </source>
</evidence>
<keyword evidence="14" id="KW-1185">Reference proteome</keyword>
<dbReference type="Pfam" id="PF00172">
    <property type="entry name" value="Zn_clus"/>
    <property type="match status" value="1"/>
</dbReference>
<feature type="domain" description="Zn(2)-C6 fungal-type" evidence="11">
    <location>
        <begin position="76"/>
        <end position="105"/>
    </location>
</feature>
<dbReference type="PROSITE" id="PS50048">
    <property type="entry name" value="ZN2_CY6_FUNGAL_2"/>
    <property type="match status" value="1"/>
</dbReference>
<dbReference type="RefSeq" id="XP_026601801.1">
    <property type="nucleotide sequence ID" value="XM_026749769.1"/>
</dbReference>
<reference evidence="13 14" key="1">
    <citation type="journal article" date="2018" name="IMA Fungus">
        <title>IMA Genome-F 9: Draft genome sequence of Annulohypoxylon stygium, Aspergillus mulundensis, Berkeleyomyces basicola (syn. Thielaviopsis basicola), Ceratocystis smalleyi, two Cercospora beticola strains, Coleophoma cylindrospora, Fusarium fracticaudum, Phialophora cf. hyalina, and Morchella septimelata.</title>
        <authorList>
            <person name="Wingfield B.D."/>
            <person name="Bills G.F."/>
            <person name="Dong Y."/>
            <person name="Huang W."/>
            <person name="Nel W.J."/>
            <person name="Swalarsk-Parry B.S."/>
            <person name="Vaghefi N."/>
            <person name="Wilken P.M."/>
            <person name="An Z."/>
            <person name="de Beer Z.W."/>
            <person name="De Vos L."/>
            <person name="Chen L."/>
            <person name="Duong T.A."/>
            <person name="Gao Y."/>
            <person name="Hammerbacher A."/>
            <person name="Kikkert J.R."/>
            <person name="Li Y."/>
            <person name="Li H."/>
            <person name="Li K."/>
            <person name="Li Q."/>
            <person name="Liu X."/>
            <person name="Ma X."/>
            <person name="Naidoo K."/>
            <person name="Pethybridge S.J."/>
            <person name="Sun J."/>
            <person name="Steenkamp E.T."/>
            <person name="van der Nest M.A."/>
            <person name="van Wyk S."/>
            <person name="Wingfield M.J."/>
            <person name="Xiong C."/>
            <person name="Yue Q."/>
            <person name="Zhang X."/>
        </authorList>
    </citation>
    <scope>NUCLEOTIDE SEQUENCE [LARGE SCALE GENOMIC DNA]</scope>
    <source>
        <strain evidence="13 14">DSM 5745</strain>
    </source>
</reference>
<dbReference type="Proteomes" id="UP000256690">
    <property type="component" value="Unassembled WGS sequence"/>
</dbReference>
<dbReference type="InterPro" id="IPR051059">
    <property type="entry name" value="VerF-like"/>
</dbReference>
<dbReference type="SMART" id="SM00066">
    <property type="entry name" value="GAL4"/>
    <property type="match status" value="1"/>
</dbReference>
<evidence type="ECO:0000256" key="7">
    <source>
        <dbReference type="ARBA" id="ARBA00023125"/>
    </source>
</evidence>
<keyword evidence="3" id="KW-0677">Repeat</keyword>
<comment type="subcellular location">
    <subcellularLocation>
        <location evidence="1">Nucleus</location>
    </subcellularLocation>
</comment>
<dbReference type="GO" id="GO:0000785">
    <property type="term" value="C:chromatin"/>
    <property type="evidence" value="ECO:0007669"/>
    <property type="project" value="TreeGrafter"/>
</dbReference>
<evidence type="ECO:0000256" key="3">
    <source>
        <dbReference type="ARBA" id="ARBA00022737"/>
    </source>
</evidence>
<proteinExistence type="predicted"/>
<keyword evidence="4 10" id="KW-0863">Zinc-finger</keyword>
<keyword evidence="2" id="KW-0479">Metal-binding</keyword>
<dbReference type="PANTHER" id="PTHR40626">
    <property type="entry name" value="MIP31509P"/>
    <property type="match status" value="1"/>
</dbReference>
<dbReference type="GO" id="GO:0005634">
    <property type="term" value="C:nucleus"/>
    <property type="evidence" value="ECO:0007669"/>
    <property type="project" value="UniProtKB-SubCell"/>
</dbReference>
<evidence type="ECO:0000256" key="10">
    <source>
        <dbReference type="PROSITE-ProRule" id="PRU00042"/>
    </source>
</evidence>
<evidence type="ECO:0000256" key="4">
    <source>
        <dbReference type="ARBA" id="ARBA00022771"/>
    </source>
</evidence>
<dbReference type="EMBL" id="PVWQ01000009">
    <property type="protein sequence ID" value="RDW72581.1"/>
    <property type="molecule type" value="Genomic_DNA"/>
</dbReference>